<keyword evidence="4" id="KW-0547">Nucleotide-binding</keyword>
<evidence type="ECO:0000259" key="9">
    <source>
        <dbReference type="Pfam" id="PF23559"/>
    </source>
</evidence>
<evidence type="ECO:0000256" key="2">
    <source>
        <dbReference type="ARBA" id="ARBA00022614"/>
    </source>
</evidence>
<evidence type="ECO:0000256" key="6">
    <source>
        <dbReference type="ARBA" id="ARBA00022840"/>
    </source>
</evidence>
<dbReference type="SUPFAM" id="SSF52047">
    <property type="entry name" value="RNI-like"/>
    <property type="match status" value="1"/>
</dbReference>
<dbReference type="Pfam" id="PF23559">
    <property type="entry name" value="WHD_DRP"/>
    <property type="match status" value="1"/>
</dbReference>
<dbReference type="EMBL" id="NKQK01000008">
    <property type="protein sequence ID" value="PSS24536.1"/>
    <property type="molecule type" value="Genomic_DNA"/>
</dbReference>
<dbReference type="Gene3D" id="3.40.50.300">
    <property type="entry name" value="P-loop containing nucleotide triphosphate hydrolases"/>
    <property type="match status" value="1"/>
</dbReference>
<dbReference type="GO" id="GO:0005524">
    <property type="term" value="F:ATP binding"/>
    <property type="evidence" value="ECO:0007669"/>
    <property type="project" value="UniProtKB-KW"/>
</dbReference>
<dbReference type="Gene3D" id="1.20.5.4130">
    <property type="match status" value="1"/>
</dbReference>
<evidence type="ECO:0000313" key="12">
    <source>
        <dbReference type="Proteomes" id="UP000241394"/>
    </source>
</evidence>
<proteinExistence type="inferred from homology"/>
<evidence type="ECO:0000259" key="8">
    <source>
        <dbReference type="Pfam" id="PF18052"/>
    </source>
</evidence>
<evidence type="ECO:0000256" key="3">
    <source>
        <dbReference type="ARBA" id="ARBA00022737"/>
    </source>
</evidence>
<dbReference type="Pfam" id="PF25019">
    <property type="entry name" value="LRR_R13L1-DRL21"/>
    <property type="match status" value="1"/>
</dbReference>
<dbReference type="GO" id="GO:0051607">
    <property type="term" value="P:defense response to virus"/>
    <property type="evidence" value="ECO:0007669"/>
    <property type="project" value="UniProtKB-ARBA"/>
</dbReference>
<name>A0A2R6RAF9_ACTCC</name>
<dbReference type="SUPFAM" id="SSF52058">
    <property type="entry name" value="L domain-like"/>
    <property type="match status" value="1"/>
</dbReference>
<dbReference type="Gramene" id="PSS24536">
    <property type="protein sequence ID" value="PSS24536"/>
    <property type="gene ID" value="CEY00_Acc09360"/>
</dbReference>
<keyword evidence="12" id="KW-1185">Reference proteome</keyword>
<dbReference type="InterPro" id="IPR042197">
    <property type="entry name" value="Apaf_helical"/>
</dbReference>
<keyword evidence="3" id="KW-0677">Repeat</keyword>
<organism evidence="11 12">
    <name type="scientific">Actinidia chinensis var. chinensis</name>
    <name type="common">Chinese soft-hair kiwi</name>
    <dbReference type="NCBI Taxonomy" id="1590841"/>
    <lineage>
        <taxon>Eukaryota</taxon>
        <taxon>Viridiplantae</taxon>
        <taxon>Streptophyta</taxon>
        <taxon>Embryophyta</taxon>
        <taxon>Tracheophyta</taxon>
        <taxon>Spermatophyta</taxon>
        <taxon>Magnoliopsida</taxon>
        <taxon>eudicotyledons</taxon>
        <taxon>Gunneridae</taxon>
        <taxon>Pentapetalae</taxon>
        <taxon>asterids</taxon>
        <taxon>Ericales</taxon>
        <taxon>Actinidiaceae</taxon>
        <taxon>Actinidia</taxon>
    </lineage>
</organism>
<evidence type="ECO:0000259" key="7">
    <source>
        <dbReference type="Pfam" id="PF00931"/>
    </source>
</evidence>
<dbReference type="FunFam" id="1.10.10.10:FF:000322">
    <property type="entry name" value="Probable disease resistance protein At1g63360"/>
    <property type="match status" value="1"/>
</dbReference>
<dbReference type="InterPro" id="IPR027417">
    <property type="entry name" value="P-loop_NTPase"/>
</dbReference>
<dbReference type="InterPro" id="IPR058922">
    <property type="entry name" value="WHD_DRP"/>
</dbReference>
<keyword evidence="6" id="KW-0067">ATP-binding</keyword>
<evidence type="ECO:0000256" key="5">
    <source>
        <dbReference type="ARBA" id="ARBA00022821"/>
    </source>
</evidence>
<dbReference type="PANTHER" id="PTHR36766:SF70">
    <property type="entry name" value="DISEASE RESISTANCE PROTEIN RGA4"/>
    <property type="match status" value="1"/>
</dbReference>
<dbReference type="InParanoid" id="A0A2R6RAF9"/>
<evidence type="ECO:0000256" key="4">
    <source>
        <dbReference type="ARBA" id="ARBA00022741"/>
    </source>
</evidence>
<dbReference type="GO" id="GO:0043531">
    <property type="term" value="F:ADP binding"/>
    <property type="evidence" value="ECO:0007669"/>
    <property type="project" value="InterPro"/>
</dbReference>
<dbReference type="Pfam" id="PF18052">
    <property type="entry name" value="Rx_N"/>
    <property type="match status" value="1"/>
</dbReference>
<dbReference type="FunFam" id="3.40.50.300:FF:001091">
    <property type="entry name" value="Probable disease resistance protein At1g61300"/>
    <property type="match status" value="1"/>
</dbReference>
<keyword evidence="5" id="KW-0611">Plant defense</keyword>
<dbReference type="PANTHER" id="PTHR36766">
    <property type="entry name" value="PLANT BROAD-SPECTRUM MILDEW RESISTANCE PROTEIN RPW8"/>
    <property type="match status" value="1"/>
</dbReference>
<dbReference type="AlphaFoldDB" id="A0A2R6RAF9"/>
<feature type="domain" description="R13L1/DRL21-like LRR repeat region" evidence="10">
    <location>
        <begin position="682"/>
        <end position="805"/>
    </location>
</feature>
<evidence type="ECO:0000259" key="10">
    <source>
        <dbReference type="Pfam" id="PF25019"/>
    </source>
</evidence>
<gene>
    <name evidence="11" type="ORF">CEY00_Acc09360</name>
</gene>
<dbReference type="Gene3D" id="1.10.8.430">
    <property type="entry name" value="Helical domain of apoptotic protease-activating factors"/>
    <property type="match status" value="1"/>
</dbReference>
<sequence>MAYPIALVVGPLVKTVLGKVTSLATQKYQLLQGVQEDVKKLISHLTAIQSVIEDAEKKQLDDTQTRDWLGKLQEVVYDAEDVLETFATEEFLRQKKQQVQKFNIDYKLKGAYEIKDILKRLDIIVEEKNKFQLKISDVREINETRYTSSLVVESDVFGREEDKNTIVHRLLSDEYDREGEVSCLPIIGMGGLGKTTLAQVVYNDDRVKNHFEFRMWVCVTVNFDFMAILKGMIQYHTKMDNDINSLSIDLLQSRLLEFLAGKPFLLVLDDVWVSDYNEIEQLLKLLKKGGRGCKVLVTSRINRVSEVMGTLPTYVLDGLPEDQCWSLFEKIAFKRHEGTREIERRDLERIGREIVRKCNGLPLAVSAMGGLLRGNTDVSNWNRILKNDIWEAEEQSTNSGKPTVLPALKLSYDHLPAHLKLCFAYCCIFPKGYVFDKIELVKYWKAQSFIHSGEHDTIDDMGSVYFDDLLTRSFFQLLNIDNKKRFRMHDLIHDLAKSVSIHHCYQVRDNDVREISDRLRHISFLCSDVETPALEVIDKCKRLRTFLSPSVHRKSFGKALDELFRSLKYIRMLDLSSSTLMELPPSVKKLKLLHYLDLSNTEIKELPNSICSLYNLQTLKLLGCLWLFQLPNDFSELVNLQHLELDDIFWSKASTLPPRMGSLTSLQNLHAFHVSQKSGYRIDELKNMNCVNGKLLISKLENALNAADAKLKDKEKLRKLVFEWSSSNGGQQDEAADETVLEELQPHSDVKELQLFCYKGTRFPSWIRDGLLQNLASLSFNHCSKCKVLSLGQLGHLVKLDIKGMLELEEWPEARYPSLRSMKISNCPKLRNVPRIFPAMTALKIKKCESLQILPMTPFLNFLILVDNLVLEDWKETILTIVSVNDQGQTVSEQLMPSFLHLIELKLINCPRLQALPEHFAPQKLEISGCPMLSILPSPQFSRRLQHLSLDACQDGTLVRTIPETDTAYSLVISNISGITCLPKLPHLTGLNALYIRSCCDLVSLSEEEESSLHGLPSLKFLSIQDCPQLILSVLALVHARASSP</sequence>
<dbReference type="InterPro" id="IPR002182">
    <property type="entry name" value="NB-ARC"/>
</dbReference>
<dbReference type="Proteomes" id="UP000241394">
    <property type="component" value="Chromosome LG8"/>
</dbReference>
<dbReference type="InterPro" id="IPR038005">
    <property type="entry name" value="RX-like_CC"/>
</dbReference>
<comment type="caution">
    <text evidence="11">The sequence shown here is derived from an EMBL/GenBank/DDBJ whole genome shotgun (WGS) entry which is preliminary data.</text>
</comment>
<dbReference type="OrthoDB" id="2973320at2759"/>
<dbReference type="Pfam" id="PF00931">
    <property type="entry name" value="NB-ARC"/>
    <property type="match status" value="1"/>
</dbReference>
<dbReference type="InterPro" id="IPR041118">
    <property type="entry name" value="Rx_N"/>
</dbReference>
<evidence type="ECO:0000256" key="1">
    <source>
        <dbReference type="ARBA" id="ARBA00008894"/>
    </source>
</evidence>
<protein>
    <submittedName>
        <fullName evidence="11">Disease resistance protein</fullName>
    </submittedName>
</protein>
<dbReference type="Gene3D" id="1.10.10.10">
    <property type="entry name" value="Winged helix-like DNA-binding domain superfamily/Winged helix DNA-binding domain"/>
    <property type="match status" value="1"/>
</dbReference>
<reference evidence="11 12" key="1">
    <citation type="submission" date="2017-07" db="EMBL/GenBank/DDBJ databases">
        <title>An improved, manually edited Actinidia chinensis var. chinensis (kiwifruit) genome highlights the challenges associated with draft genomes and gene prediction in plants.</title>
        <authorList>
            <person name="Pilkington S."/>
            <person name="Crowhurst R."/>
            <person name="Hilario E."/>
            <person name="Nardozza S."/>
            <person name="Fraser L."/>
            <person name="Peng Y."/>
            <person name="Gunaseelan K."/>
            <person name="Simpson R."/>
            <person name="Tahir J."/>
            <person name="Deroles S."/>
            <person name="Templeton K."/>
            <person name="Luo Z."/>
            <person name="Davy M."/>
            <person name="Cheng C."/>
            <person name="Mcneilage M."/>
            <person name="Scaglione D."/>
            <person name="Liu Y."/>
            <person name="Zhang Q."/>
            <person name="Datson P."/>
            <person name="De Silva N."/>
            <person name="Gardiner S."/>
            <person name="Bassett H."/>
            <person name="Chagne D."/>
            <person name="Mccallum J."/>
            <person name="Dzierzon H."/>
            <person name="Deng C."/>
            <person name="Wang Y.-Y."/>
            <person name="Barron N."/>
            <person name="Manako K."/>
            <person name="Bowen J."/>
            <person name="Foster T."/>
            <person name="Erridge Z."/>
            <person name="Tiffin H."/>
            <person name="Waite C."/>
            <person name="Davies K."/>
            <person name="Grierson E."/>
            <person name="Laing W."/>
            <person name="Kirk R."/>
            <person name="Chen X."/>
            <person name="Wood M."/>
            <person name="Montefiori M."/>
            <person name="Brummell D."/>
            <person name="Schwinn K."/>
            <person name="Catanach A."/>
            <person name="Fullerton C."/>
            <person name="Li D."/>
            <person name="Meiyalaghan S."/>
            <person name="Nieuwenhuizen N."/>
            <person name="Read N."/>
            <person name="Prakash R."/>
            <person name="Hunter D."/>
            <person name="Zhang H."/>
            <person name="Mckenzie M."/>
            <person name="Knabel M."/>
            <person name="Harris A."/>
            <person name="Allan A."/>
            <person name="Chen A."/>
            <person name="Janssen B."/>
            <person name="Plunkett B."/>
            <person name="Dwamena C."/>
            <person name="Voogd C."/>
            <person name="Leif D."/>
            <person name="Lafferty D."/>
            <person name="Souleyre E."/>
            <person name="Varkonyi-Gasic E."/>
            <person name="Gambi F."/>
            <person name="Hanley J."/>
            <person name="Yao J.-L."/>
            <person name="Cheung J."/>
            <person name="David K."/>
            <person name="Warren B."/>
            <person name="Marsh K."/>
            <person name="Snowden K."/>
            <person name="Lin-Wang K."/>
            <person name="Brian L."/>
            <person name="Martinez-Sanchez M."/>
            <person name="Wang M."/>
            <person name="Ileperuma N."/>
            <person name="Macnee N."/>
            <person name="Campin R."/>
            <person name="Mcatee P."/>
            <person name="Drummond R."/>
            <person name="Espley R."/>
            <person name="Ireland H."/>
            <person name="Wu R."/>
            <person name="Atkinson R."/>
            <person name="Karunairetnam S."/>
            <person name="Bulley S."/>
            <person name="Chunkath S."/>
            <person name="Hanley Z."/>
            <person name="Storey R."/>
            <person name="Thrimawithana A."/>
            <person name="Thomson S."/>
            <person name="David C."/>
            <person name="Testolin R."/>
        </authorList>
    </citation>
    <scope>NUCLEOTIDE SEQUENCE [LARGE SCALE GENOMIC DNA]</scope>
    <source>
        <strain evidence="12">cv. Red5</strain>
        <tissue evidence="11">Young leaf</tissue>
    </source>
</reference>
<feature type="domain" description="NB-ARC" evidence="7">
    <location>
        <begin position="162"/>
        <end position="336"/>
    </location>
</feature>
<reference evidence="12" key="2">
    <citation type="journal article" date="2018" name="BMC Genomics">
        <title>A manually annotated Actinidia chinensis var. chinensis (kiwifruit) genome highlights the challenges associated with draft genomes and gene prediction in plants.</title>
        <authorList>
            <person name="Pilkington S.M."/>
            <person name="Crowhurst R."/>
            <person name="Hilario E."/>
            <person name="Nardozza S."/>
            <person name="Fraser L."/>
            <person name="Peng Y."/>
            <person name="Gunaseelan K."/>
            <person name="Simpson R."/>
            <person name="Tahir J."/>
            <person name="Deroles S.C."/>
            <person name="Templeton K."/>
            <person name="Luo Z."/>
            <person name="Davy M."/>
            <person name="Cheng C."/>
            <person name="McNeilage M."/>
            <person name="Scaglione D."/>
            <person name="Liu Y."/>
            <person name="Zhang Q."/>
            <person name="Datson P."/>
            <person name="De Silva N."/>
            <person name="Gardiner S.E."/>
            <person name="Bassett H."/>
            <person name="Chagne D."/>
            <person name="McCallum J."/>
            <person name="Dzierzon H."/>
            <person name="Deng C."/>
            <person name="Wang Y.Y."/>
            <person name="Barron L."/>
            <person name="Manako K."/>
            <person name="Bowen J."/>
            <person name="Foster T.M."/>
            <person name="Erridge Z.A."/>
            <person name="Tiffin H."/>
            <person name="Waite C.N."/>
            <person name="Davies K.M."/>
            <person name="Grierson E.P."/>
            <person name="Laing W.A."/>
            <person name="Kirk R."/>
            <person name="Chen X."/>
            <person name="Wood M."/>
            <person name="Montefiori M."/>
            <person name="Brummell D.A."/>
            <person name="Schwinn K.E."/>
            <person name="Catanach A."/>
            <person name="Fullerton C."/>
            <person name="Li D."/>
            <person name="Meiyalaghan S."/>
            <person name="Nieuwenhuizen N."/>
            <person name="Read N."/>
            <person name="Prakash R."/>
            <person name="Hunter D."/>
            <person name="Zhang H."/>
            <person name="McKenzie M."/>
            <person name="Knabel M."/>
            <person name="Harris A."/>
            <person name="Allan A.C."/>
            <person name="Gleave A."/>
            <person name="Chen A."/>
            <person name="Janssen B.J."/>
            <person name="Plunkett B."/>
            <person name="Ampomah-Dwamena C."/>
            <person name="Voogd C."/>
            <person name="Leif D."/>
            <person name="Lafferty D."/>
            <person name="Souleyre E.J.F."/>
            <person name="Varkonyi-Gasic E."/>
            <person name="Gambi F."/>
            <person name="Hanley J."/>
            <person name="Yao J.L."/>
            <person name="Cheung J."/>
            <person name="David K.M."/>
            <person name="Warren B."/>
            <person name="Marsh K."/>
            <person name="Snowden K.C."/>
            <person name="Lin-Wang K."/>
            <person name="Brian L."/>
            <person name="Martinez-Sanchez M."/>
            <person name="Wang M."/>
            <person name="Ileperuma N."/>
            <person name="Macnee N."/>
            <person name="Campin R."/>
            <person name="McAtee P."/>
            <person name="Drummond R.S.M."/>
            <person name="Espley R.V."/>
            <person name="Ireland H.S."/>
            <person name="Wu R."/>
            <person name="Atkinson R.G."/>
            <person name="Karunairetnam S."/>
            <person name="Bulley S."/>
            <person name="Chunkath S."/>
            <person name="Hanley Z."/>
            <person name="Storey R."/>
            <person name="Thrimawithana A.H."/>
            <person name="Thomson S."/>
            <person name="David C."/>
            <person name="Testolin R."/>
            <person name="Huang H."/>
            <person name="Hellens R.P."/>
            <person name="Schaffer R.J."/>
        </authorList>
    </citation>
    <scope>NUCLEOTIDE SEQUENCE [LARGE SCALE GENOMIC DNA]</scope>
    <source>
        <strain evidence="12">cv. Red5</strain>
    </source>
</reference>
<feature type="domain" description="Disease resistance N-terminal" evidence="8">
    <location>
        <begin position="13"/>
        <end position="102"/>
    </location>
</feature>
<comment type="similarity">
    <text evidence="1">Belongs to the disease resistance NB-LRR family.</text>
</comment>
<accession>A0A2R6RAF9</accession>
<keyword evidence="2" id="KW-0433">Leucine-rich repeat</keyword>
<dbReference type="STRING" id="1590841.A0A2R6RAF9"/>
<dbReference type="Gene3D" id="3.80.10.10">
    <property type="entry name" value="Ribonuclease Inhibitor"/>
    <property type="match status" value="3"/>
</dbReference>
<dbReference type="InterPro" id="IPR036388">
    <property type="entry name" value="WH-like_DNA-bd_sf"/>
</dbReference>
<feature type="domain" description="Disease resistance protein winged helix" evidence="9">
    <location>
        <begin position="428"/>
        <end position="496"/>
    </location>
</feature>
<dbReference type="SUPFAM" id="SSF52540">
    <property type="entry name" value="P-loop containing nucleoside triphosphate hydrolases"/>
    <property type="match status" value="1"/>
</dbReference>
<dbReference type="InterPro" id="IPR056789">
    <property type="entry name" value="LRR_R13L1-DRL21"/>
</dbReference>
<evidence type="ECO:0000313" key="11">
    <source>
        <dbReference type="EMBL" id="PSS24536.1"/>
    </source>
</evidence>
<dbReference type="InterPro" id="IPR032675">
    <property type="entry name" value="LRR_dom_sf"/>
</dbReference>
<dbReference type="OMA" id="PEDECWS"/>
<dbReference type="PRINTS" id="PR00364">
    <property type="entry name" value="DISEASERSIST"/>
</dbReference>
<dbReference type="CDD" id="cd14798">
    <property type="entry name" value="RX-CC_like"/>
    <property type="match status" value="1"/>
</dbReference>